<keyword evidence="6" id="KW-0175">Coiled coil</keyword>
<evidence type="ECO:0000313" key="7">
    <source>
        <dbReference type="EMBL" id="PIP32074.1"/>
    </source>
</evidence>
<evidence type="ECO:0000313" key="8">
    <source>
        <dbReference type="Proteomes" id="UP000230447"/>
    </source>
</evidence>
<dbReference type="CDD" id="cd05797">
    <property type="entry name" value="Ribosomal_L10"/>
    <property type="match status" value="1"/>
</dbReference>
<proteinExistence type="inferred from homology"/>
<dbReference type="InterPro" id="IPR001790">
    <property type="entry name" value="Ribosomal_uL10"/>
</dbReference>
<dbReference type="GO" id="GO:0006412">
    <property type="term" value="P:translation"/>
    <property type="evidence" value="ECO:0007669"/>
    <property type="project" value="UniProtKB-UniRule"/>
</dbReference>
<keyword evidence="5" id="KW-0694">RNA-binding</keyword>
<keyword evidence="2 5" id="KW-0689">Ribosomal protein</keyword>
<dbReference type="AlphaFoldDB" id="A0A2G9ZFY7"/>
<dbReference type="PANTHER" id="PTHR11560">
    <property type="entry name" value="39S RIBOSOMAL PROTEIN L10, MITOCHONDRIAL"/>
    <property type="match status" value="1"/>
</dbReference>
<dbReference type="EMBL" id="PCSB01000004">
    <property type="protein sequence ID" value="PIP32074.1"/>
    <property type="molecule type" value="Genomic_DNA"/>
</dbReference>
<dbReference type="GO" id="GO:0070180">
    <property type="term" value="F:large ribosomal subunit rRNA binding"/>
    <property type="evidence" value="ECO:0007669"/>
    <property type="project" value="UniProtKB-UniRule"/>
</dbReference>
<comment type="function">
    <text evidence="5">Forms part of the ribosomal stalk, playing a central role in the interaction of the ribosome with GTP-bound translation factors.</text>
</comment>
<dbReference type="InterPro" id="IPR043141">
    <property type="entry name" value="Ribosomal_uL10-like_sf"/>
</dbReference>
<dbReference type="GO" id="GO:0005840">
    <property type="term" value="C:ribosome"/>
    <property type="evidence" value="ECO:0007669"/>
    <property type="project" value="UniProtKB-KW"/>
</dbReference>
<comment type="subunit">
    <text evidence="5">Part of the ribosomal stalk of the 50S ribosomal subunit. The N-terminus interacts with L11 and the large rRNA to form the base of the stalk. The C-terminus forms an elongated spine to which L12 dimers bind in a sequential fashion forming a multimeric L10(L12)X complex.</text>
</comment>
<dbReference type="InterPro" id="IPR022973">
    <property type="entry name" value="Ribosomal_uL10_bac"/>
</dbReference>
<dbReference type="NCBIfam" id="NF000955">
    <property type="entry name" value="PRK00099.1-1"/>
    <property type="match status" value="1"/>
</dbReference>
<sequence length="176" mass="19492">MPKTKEQKQAVINGLEENLSKQICVVLLNFTSVNSKALFALRDKLKANNSKLEVIKKTLLEKALKEKPELQEKIAQIKGQLAIAFGFGDEVQTAKICYQATKENENLQILGGILEDQFHDIAIINSLAQLPSKQELLSKVVSCLNAPMSGMANALGGNLRNFVFILNEIQKERAIN</sequence>
<name>A0A2G9ZFY7_9BACT</name>
<dbReference type="InterPro" id="IPR047865">
    <property type="entry name" value="Ribosomal_uL10_bac_type"/>
</dbReference>
<dbReference type="GO" id="GO:1990904">
    <property type="term" value="C:ribonucleoprotein complex"/>
    <property type="evidence" value="ECO:0007669"/>
    <property type="project" value="UniProtKB-KW"/>
</dbReference>
<feature type="coiled-coil region" evidence="6">
    <location>
        <begin position="42"/>
        <end position="80"/>
    </location>
</feature>
<comment type="caution">
    <text evidence="7">The sequence shown here is derived from an EMBL/GenBank/DDBJ whole genome shotgun (WGS) entry which is preliminary data.</text>
</comment>
<reference evidence="7 8" key="1">
    <citation type="submission" date="2017-09" db="EMBL/GenBank/DDBJ databases">
        <title>Depth-based differentiation of microbial function through sediment-hosted aquifers and enrichment of novel symbionts in the deep terrestrial subsurface.</title>
        <authorList>
            <person name="Probst A.J."/>
            <person name="Ladd B."/>
            <person name="Jarett J.K."/>
            <person name="Geller-Mcgrath D.E."/>
            <person name="Sieber C.M."/>
            <person name="Emerson J.B."/>
            <person name="Anantharaman K."/>
            <person name="Thomas B.C."/>
            <person name="Malmstrom R."/>
            <person name="Stieglmeier M."/>
            <person name="Klingl A."/>
            <person name="Woyke T."/>
            <person name="Ryan C.M."/>
            <person name="Banfield J.F."/>
        </authorList>
    </citation>
    <scope>NUCLEOTIDE SEQUENCE [LARGE SCALE GENOMIC DNA]</scope>
    <source>
        <strain evidence="7">CG23_combo_of_CG06-09_8_20_14_all_37_87_8</strain>
    </source>
</reference>
<dbReference type="Gene3D" id="6.10.250.290">
    <property type="match status" value="1"/>
</dbReference>
<evidence type="ECO:0000256" key="3">
    <source>
        <dbReference type="ARBA" id="ARBA00023274"/>
    </source>
</evidence>
<dbReference type="Proteomes" id="UP000230447">
    <property type="component" value="Unassembled WGS sequence"/>
</dbReference>
<dbReference type="Gene3D" id="3.30.70.1730">
    <property type="match status" value="1"/>
</dbReference>
<keyword evidence="3 5" id="KW-0687">Ribonucleoprotein</keyword>
<evidence type="ECO:0000256" key="2">
    <source>
        <dbReference type="ARBA" id="ARBA00022980"/>
    </source>
</evidence>
<evidence type="ECO:0000256" key="5">
    <source>
        <dbReference type="HAMAP-Rule" id="MF_00362"/>
    </source>
</evidence>
<evidence type="ECO:0000256" key="6">
    <source>
        <dbReference type="SAM" id="Coils"/>
    </source>
</evidence>
<dbReference type="HAMAP" id="MF_00362">
    <property type="entry name" value="Ribosomal_uL10"/>
    <property type="match status" value="1"/>
</dbReference>
<dbReference type="Pfam" id="PF00466">
    <property type="entry name" value="Ribosomal_L10"/>
    <property type="match status" value="1"/>
</dbReference>
<protein>
    <recommendedName>
        <fullName evidence="4 5">Large ribosomal subunit protein uL10</fullName>
    </recommendedName>
</protein>
<keyword evidence="5" id="KW-0699">rRNA-binding</keyword>
<evidence type="ECO:0000256" key="1">
    <source>
        <dbReference type="ARBA" id="ARBA00008889"/>
    </source>
</evidence>
<gene>
    <name evidence="5 7" type="primary">rplJ</name>
    <name evidence="7" type="ORF">COX24_00155</name>
</gene>
<evidence type="ECO:0000256" key="4">
    <source>
        <dbReference type="ARBA" id="ARBA00035202"/>
    </source>
</evidence>
<accession>A0A2G9ZFY7</accession>
<dbReference type="SUPFAM" id="SSF160369">
    <property type="entry name" value="Ribosomal protein L10-like"/>
    <property type="match status" value="1"/>
</dbReference>
<organism evidence="7 8">
    <name type="scientific">bacterium (Candidatus Gribaldobacteria) CG23_combo_of_CG06-09_8_20_14_all_37_87_8</name>
    <dbReference type="NCBI Taxonomy" id="2014278"/>
    <lineage>
        <taxon>Bacteria</taxon>
        <taxon>Candidatus Gribaldobacteria</taxon>
    </lineage>
</organism>
<comment type="similarity">
    <text evidence="1 5">Belongs to the universal ribosomal protein uL10 family.</text>
</comment>